<feature type="region of interest" description="Disordered" evidence="6">
    <location>
        <begin position="706"/>
        <end position="728"/>
    </location>
</feature>
<dbReference type="Pfam" id="PF21148">
    <property type="entry name" value="NSUN5_fdxn-like"/>
    <property type="match status" value="1"/>
</dbReference>
<dbReference type="SUPFAM" id="SSF53335">
    <property type="entry name" value="S-adenosyl-L-methionine-dependent methyltransferases"/>
    <property type="match status" value="1"/>
</dbReference>
<dbReference type="PANTHER" id="PTHR22807:SF4">
    <property type="entry name" value="28S RRNA (CYTOSINE-C(5))-METHYLTRANSFERASE"/>
    <property type="match status" value="1"/>
</dbReference>
<feature type="binding site" evidence="5">
    <location>
        <position position="310"/>
    </location>
    <ligand>
        <name>S-adenosyl-L-methionine</name>
        <dbReference type="ChEBI" id="CHEBI:59789"/>
    </ligand>
</feature>
<dbReference type="Proteomes" id="UP000694888">
    <property type="component" value="Unplaced"/>
</dbReference>
<dbReference type="PANTHER" id="PTHR22807">
    <property type="entry name" value="NOP2 YEAST -RELATED NOL1/NOP2/FMU SUN DOMAIN-CONTAINING"/>
    <property type="match status" value="1"/>
</dbReference>
<feature type="region of interest" description="Disordered" evidence="6">
    <location>
        <begin position="529"/>
        <end position="692"/>
    </location>
</feature>
<dbReference type="InterPro" id="IPR049561">
    <property type="entry name" value="NSUN5_7_fdxn-like"/>
</dbReference>
<evidence type="ECO:0000256" key="1">
    <source>
        <dbReference type="ARBA" id="ARBA00022603"/>
    </source>
</evidence>
<feature type="binding site" evidence="5">
    <location>
        <position position="263"/>
    </location>
    <ligand>
        <name>S-adenosyl-L-methionine</name>
        <dbReference type="ChEBI" id="CHEBI:59789"/>
    </ligand>
</feature>
<dbReference type="InterPro" id="IPR049560">
    <property type="entry name" value="MeTrfase_RsmB-F_NOP2_cat"/>
</dbReference>
<dbReference type="Pfam" id="PF21153">
    <property type="entry name" value="NSUN5_N"/>
    <property type="match status" value="1"/>
</dbReference>
<keyword evidence="2 5" id="KW-0808">Transferase</keyword>
<feature type="compositionally biased region" description="Polar residues" evidence="6">
    <location>
        <begin position="530"/>
        <end position="547"/>
    </location>
</feature>
<proteinExistence type="inferred from homology"/>
<feature type="domain" description="SAM-dependent MTase RsmB/NOP-type" evidence="7">
    <location>
        <begin position="128"/>
        <end position="430"/>
    </location>
</feature>
<feature type="active site" description="Nucleophile" evidence="5">
    <location>
        <position position="363"/>
    </location>
</feature>
<keyword evidence="1 5" id="KW-0489">Methyltransferase</keyword>
<sequence>MSSRLYSEVSQILHQAKCKKASLKTLIYASNYQNSRQLFAMVNECVKYQELLEQVLVSCPKDFTEDEEISGDKDLALVYLYEYLVGRKFGRNVGLRKLLLKYKQGIKSAVDGVLSKVNARSLSEAVRGSRSNAQKIPRYMRVNLLKSSVQTVIEDLKEEGWDYIGKLSTDSFKDSALALSEGQFGLDPFLHDVLVFAVNTDLHVHPLTVSGVLVQQDRASCVPAHVLAAPEGSVVLDCCAAPGNKTTHLASLMGDKGQVIALDRDQKRLSTLTEMVARSGATSVNPIHQDFLTVQPGSEDAKGIQMVLVDPSCSGSGMRQQIGDGDTDDALRKRLQTLKRFQISILKHALRFPDVQRVVYSTCSVHTEENEEVVTEVMAHVSEYFQFESVFPQWTGSRGLVGFPDSPCFLRLKPETDLTQGFFVACFQRVKRKQNPEAEDQNSNSGDANSLGDEKHCVSGSSERENVPNSDSVDESSGKRKRKHTDRSMNSSTGSDLVESSSENNSPQGKKRKKNEGIGVFEVAVDVEQSKSLVSGDQNIEDTSAAKNSELEDINKAKSKKKKRKKERKEEEFNEENEVVLSNSIEKEEDASCEKSEKRKKKKKKRKEENEELNEAGNNDLREGESAHSEKREKVKPFSKGTRCEKDANSVPCDPKSDAEQSSLESEKKRKKKKKKKESKEILLEDRCGQKVDEAEVSTNHAVEANGDELKVKKKKLKKRKRDDSPSS</sequence>
<evidence type="ECO:0000256" key="6">
    <source>
        <dbReference type="SAM" id="MobiDB-lite"/>
    </source>
</evidence>
<evidence type="ECO:0000313" key="9">
    <source>
        <dbReference type="RefSeq" id="XP_005090316.1"/>
    </source>
</evidence>
<feature type="binding site" evidence="5">
    <location>
        <position position="290"/>
    </location>
    <ligand>
        <name>S-adenosyl-L-methionine</name>
        <dbReference type="ChEBI" id="CHEBI:59789"/>
    </ligand>
</feature>
<dbReference type="Gene3D" id="3.30.70.1170">
    <property type="entry name" value="Sun protein, domain 3"/>
    <property type="match status" value="1"/>
</dbReference>
<keyword evidence="4 5" id="KW-0694">RNA-binding</keyword>
<comment type="similarity">
    <text evidence="5">Belongs to the class I-like SAM-binding methyltransferase superfamily. RsmB/NOP family.</text>
</comment>
<dbReference type="Gene3D" id="3.40.50.150">
    <property type="entry name" value="Vaccinia Virus protein VP39"/>
    <property type="match status" value="1"/>
</dbReference>
<feature type="compositionally biased region" description="Basic and acidic residues" evidence="6">
    <location>
        <begin position="452"/>
        <end position="466"/>
    </location>
</feature>
<feature type="compositionally biased region" description="Polar residues" evidence="6">
    <location>
        <begin position="488"/>
        <end position="508"/>
    </location>
</feature>
<feature type="compositionally biased region" description="Basic and acidic residues" evidence="6">
    <location>
        <begin position="678"/>
        <end position="692"/>
    </location>
</feature>
<organism evidence="8 9">
    <name type="scientific">Aplysia californica</name>
    <name type="common">California sea hare</name>
    <dbReference type="NCBI Taxonomy" id="6500"/>
    <lineage>
        <taxon>Eukaryota</taxon>
        <taxon>Metazoa</taxon>
        <taxon>Spiralia</taxon>
        <taxon>Lophotrochozoa</taxon>
        <taxon>Mollusca</taxon>
        <taxon>Gastropoda</taxon>
        <taxon>Heterobranchia</taxon>
        <taxon>Euthyneura</taxon>
        <taxon>Tectipleura</taxon>
        <taxon>Aplysiida</taxon>
        <taxon>Aplysioidea</taxon>
        <taxon>Aplysiidae</taxon>
        <taxon>Aplysia</taxon>
    </lineage>
</organism>
<evidence type="ECO:0000256" key="4">
    <source>
        <dbReference type="ARBA" id="ARBA00022884"/>
    </source>
</evidence>
<feature type="compositionally biased region" description="Basic residues" evidence="6">
    <location>
        <begin position="712"/>
        <end position="721"/>
    </location>
</feature>
<evidence type="ECO:0000256" key="2">
    <source>
        <dbReference type="ARBA" id="ARBA00022679"/>
    </source>
</evidence>
<dbReference type="PROSITE" id="PS51686">
    <property type="entry name" value="SAM_MT_RSMB_NOP"/>
    <property type="match status" value="1"/>
</dbReference>
<dbReference type="Pfam" id="PF01189">
    <property type="entry name" value="Methyltr_RsmB-F"/>
    <property type="match status" value="1"/>
</dbReference>
<evidence type="ECO:0000256" key="5">
    <source>
        <dbReference type="PROSITE-ProRule" id="PRU01023"/>
    </source>
</evidence>
<feature type="region of interest" description="Disordered" evidence="6">
    <location>
        <begin position="433"/>
        <end position="517"/>
    </location>
</feature>
<feature type="compositionally biased region" description="Basic and acidic residues" evidence="6">
    <location>
        <begin position="620"/>
        <end position="648"/>
    </location>
</feature>
<gene>
    <name evidence="9" type="primary">LOC101854132</name>
</gene>
<dbReference type="InterPro" id="IPR029063">
    <property type="entry name" value="SAM-dependent_MTases_sf"/>
</dbReference>
<feature type="compositionally biased region" description="Basic residues" evidence="6">
    <location>
        <begin position="557"/>
        <end position="567"/>
    </location>
</feature>
<dbReference type="GeneID" id="101854132"/>
<dbReference type="InterPro" id="IPR001678">
    <property type="entry name" value="MeTrfase_RsmB-F_NOP2_dom"/>
</dbReference>
<feature type="binding site" evidence="5">
    <location>
        <begin position="239"/>
        <end position="245"/>
    </location>
    <ligand>
        <name>S-adenosyl-L-methionine</name>
        <dbReference type="ChEBI" id="CHEBI:59789"/>
    </ligand>
</feature>
<protein>
    <submittedName>
        <fullName evidence="9">28S rRNA (Cytosine-C(5))-methyltransferase</fullName>
    </submittedName>
</protein>
<accession>A0ABM0JC68</accession>
<name>A0ABM0JC68_APLCA</name>
<keyword evidence="3 5" id="KW-0949">S-adenosyl-L-methionine</keyword>
<dbReference type="CDD" id="cd02440">
    <property type="entry name" value="AdoMet_MTases"/>
    <property type="match status" value="1"/>
</dbReference>
<dbReference type="InterPro" id="IPR023267">
    <property type="entry name" value="RCMT"/>
</dbReference>
<evidence type="ECO:0000313" key="8">
    <source>
        <dbReference type="Proteomes" id="UP000694888"/>
    </source>
</evidence>
<dbReference type="PRINTS" id="PR02008">
    <property type="entry name" value="RCMTFAMILY"/>
</dbReference>
<evidence type="ECO:0000256" key="3">
    <source>
        <dbReference type="ARBA" id="ARBA00022691"/>
    </source>
</evidence>
<evidence type="ECO:0000259" key="7">
    <source>
        <dbReference type="PROSITE" id="PS51686"/>
    </source>
</evidence>
<reference evidence="9" key="1">
    <citation type="submission" date="2025-08" db="UniProtKB">
        <authorList>
            <consortium name="RefSeq"/>
        </authorList>
    </citation>
    <scope>IDENTIFICATION</scope>
</reference>
<keyword evidence="8" id="KW-1185">Reference proteome</keyword>
<dbReference type="InterPro" id="IPR048889">
    <property type="entry name" value="NSUN5_RCM1_N"/>
</dbReference>
<dbReference type="RefSeq" id="XP_005090316.1">
    <property type="nucleotide sequence ID" value="XM_005090259.3"/>
</dbReference>